<dbReference type="UCSC" id="F58E6.8">
    <property type="organism name" value="c. elegans"/>
</dbReference>
<dbReference type="WormBase" id="F58E6.8">
    <property type="protein sequence ID" value="CE06023"/>
    <property type="gene ID" value="WBGene00010257"/>
</dbReference>
<evidence type="ECO:0000256" key="2">
    <source>
        <dbReference type="SAM" id="SignalP"/>
    </source>
</evidence>
<dbReference type="CTD" id="186527"/>
<name>Q20984_CAEEL</name>
<dbReference type="RefSeq" id="NP_505517.1">
    <property type="nucleotide sequence ID" value="NM_073116.1"/>
</dbReference>
<keyword evidence="1" id="KW-0472">Membrane</keyword>
<feature type="chain" id="PRO_5004199094" evidence="2">
    <location>
        <begin position="24"/>
        <end position="228"/>
    </location>
</feature>
<keyword evidence="2" id="KW-0732">Signal</keyword>
<evidence type="ECO:0000313" key="3">
    <source>
        <dbReference type="EMBL" id="CAA94778.1"/>
    </source>
</evidence>
<organism evidence="3 4">
    <name type="scientific">Caenorhabditis elegans</name>
    <dbReference type="NCBI Taxonomy" id="6239"/>
    <lineage>
        <taxon>Eukaryota</taxon>
        <taxon>Metazoa</taxon>
        <taxon>Ecdysozoa</taxon>
        <taxon>Nematoda</taxon>
        <taxon>Chromadorea</taxon>
        <taxon>Rhabditida</taxon>
        <taxon>Rhabditina</taxon>
        <taxon>Rhabditomorpha</taxon>
        <taxon>Rhabditoidea</taxon>
        <taxon>Rhabditidae</taxon>
        <taxon>Peloderinae</taxon>
        <taxon>Caenorhabditis</taxon>
    </lineage>
</organism>
<dbReference type="AlphaFoldDB" id="Q20984"/>
<dbReference type="EMBL" id="BX284605">
    <property type="protein sequence ID" value="CAA94778.1"/>
    <property type="molecule type" value="Genomic_DNA"/>
</dbReference>
<dbReference type="InterPro" id="IPR053132">
    <property type="entry name" value="Mesendoderm_Regulator"/>
</dbReference>
<feature type="signal peptide" evidence="2">
    <location>
        <begin position="1"/>
        <end position="23"/>
    </location>
</feature>
<dbReference type="PaxDb" id="6239-F58E6.8"/>
<protein>
    <submittedName>
        <fullName evidence="3">Uncharacterized protein</fullName>
    </submittedName>
</protein>
<dbReference type="PANTHER" id="PTHR35855">
    <property type="entry name" value="PROTEIN CBG11437-RELATED"/>
    <property type="match status" value="1"/>
</dbReference>
<keyword evidence="4" id="KW-1185">Reference proteome</keyword>
<sequence length="228" mass="25181">MAALLSCSAIILIFAIIPSISTSGHLRLDIISSNNCALCLISEDLQSEVIHLKIGNSETYNVQTLAKVSINFNVGVGKSATHTFGMKPVGQKTRDIFEFGEIVILVLSTFECDEGFTGSECELFDANKTSTIIPIPITTKISSQAQELFRIDRSSISFNIIICIVLAFIVIVLFLITYALHSTFRRQSFYIDPVFYCESLKTRNSDSTRYDGFPNESGLTDATYESIS</sequence>
<dbReference type="AGR" id="WB:WBGene00010257"/>
<dbReference type="InParanoid" id="Q20984"/>
<keyword evidence="1" id="KW-0812">Transmembrane</keyword>
<accession>Q20984</accession>
<evidence type="ECO:0000256" key="1">
    <source>
        <dbReference type="SAM" id="Phobius"/>
    </source>
</evidence>
<gene>
    <name evidence="3" type="ORF">CELE_F58E6.8</name>
    <name evidence="3 5" type="ORF">F58E6.8</name>
</gene>
<proteinExistence type="predicted"/>
<feature type="transmembrane region" description="Helical" evidence="1">
    <location>
        <begin position="156"/>
        <end position="180"/>
    </location>
</feature>
<dbReference type="GeneID" id="186527"/>
<dbReference type="HOGENOM" id="CLU_101517_0_0_1"/>
<keyword evidence="1" id="KW-1133">Transmembrane helix</keyword>
<dbReference type="KEGG" id="cel:CELE_F58E6.8"/>
<evidence type="ECO:0000313" key="4">
    <source>
        <dbReference type="Proteomes" id="UP000001940"/>
    </source>
</evidence>
<dbReference type="PANTHER" id="PTHR35855:SF1">
    <property type="entry name" value="CUB DOMAIN-CONTAINING PROTEIN-RELATED"/>
    <property type="match status" value="1"/>
</dbReference>
<dbReference type="Proteomes" id="UP000001940">
    <property type="component" value="Chromosome V"/>
</dbReference>
<reference evidence="3 4" key="1">
    <citation type="journal article" date="1998" name="Science">
        <title>Genome sequence of the nematode C. elegans: a platform for investigating biology.</title>
        <authorList>
            <consortium name="The C. elegans sequencing consortium"/>
            <person name="Sulson J.E."/>
            <person name="Waterston R."/>
        </authorList>
    </citation>
    <scope>NUCLEOTIDE SEQUENCE [LARGE SCALE GENOMIC DNA]</scope>
    <source>
        <strain evidence="3 4">Bristol N2</strain>
    </source>
</reference>
<dbReference type="PIR" id="T22924">
    <property type="entry name" value="T22924"/>
</dbReference>
<evidence type="ECO:0000313" key="5">
    <source>
        <dbReference type="WormBase" id="F58E6.8"/>
    </source>
</evidence>
<dbReference type="Bgee" id="WBGene00010257">
    <property type="expression patterns" value="Expressed in embryo and 2 other cell types or tissues"/>
</dbReference>